<dbReference type="InterPro" id="IPR050323">
    <property type="entry name" value="Ribosomal_protein_uL10"/>
</dbReference>
<evidence type="ECO:0000256" key="5">
    <source>
        <dbReference type="ARBA" id="ARBA00023274"/>
    </source>
</evidence>
<dbReference type="SUPFAM" id="SSF160369">
    <property type="entry name" value="Ribosomal protein L10-like"/>
    <property type="match status" value="1"/>
</dbReference>
<dbReference type="GeneID" id="111464893"/>
<proteinExistence type="inferred from homology"/>
<dbReference type="InterPro" id="IPR001790">
    <property type="entry name" value="Ribosomal_uL10"/>
</dbReference>
<dbReference type="CDD" id="cd05795">
    <property type="entry name" value="Ribosomal_P0_L10e"/>
    <property type="match status" value="1"/>
</dbReference>
<dbReference type="Pfam" id="PF17777">
    <property type="entry name" value="RL10P_insert"/>
    <property type="match status" value="1"/>
</dbReference>
<keyword evidence="4 6" id="KW-0689">Ribosomal protein</keyword>
<dbReference type="GO" id="GO:0070180">
    <property type="term" value="F:large ribosomal subunit rRNA binding"/>
    <property type="evidence" value="ECO:0007669"/>
    <property type="project" value="TreeGrafter"/>
</dbReference>
<dbReference type="InterPro" id="IPR043164">
    <property type="entry name" value="Ribosomal_uL10-like_insert_sf"/>
</dbReference>
<evidence type="ECO:0000256" key="4">
    <source>
        <dbReference type="ARBA" id="ARBA00022980"/>
    </source>
</evidence>
<evidence type="ECO:0000256" key="2">
    <source>
        <dbReference type="ARBA" id="ARBA00008889"/>
    </source>
</evidence>
<dbReference type="Gene3D" id="3.90.105.20">
    <property type="match status" value="1"/>
</dbReference>
<evidence type="ECO:0000256" key="6">
    <source>
        <dbReference type="PIRNR" id="PIRNR039087"/>
    </source>
</evidence>
<evidence type="ECO:0000259" key="8">
    <source>
        <dbReference type="Pfam" id="PF17777"/>
    </source>
</evidence>
<reference evidence="10" key="1">
    <citation type="submission" date="2025-08" db="UniProtKB">
        <authorList>
            <consortium name="RefSeq"/>
        </authorList>
    </citation>
    <scope>IDENTIFICATION</scope>
    <source>
        <tissue evidence="10">Young leaves</tissue>
    </source>
</reference>
<dbReference type="KEGG" id="cmos:111464893"/>
<gene>
    <name evidence="10" type="primary">LOC111464893</name>
</gene>
<dbReference type="PIRSF" id="PIRSF039087">
    <property type="entry name" value="L10E"/>
    <property type="match status" value="1"/>
</dbReference>
<name>A0A6J1HJ11_CUCMO</name>
<dbReference type="GO" id="GO:0000027">
    <property type="term" value="P:ribosomal large subunit assembly"/>
    <property type="evidence" value="ECO:0007669"/>
    <property type="project" value="TreeGrafter"/>
</dbReference>
<dbReference type="PANTHER" id="PTHR45699:SF3">
    <property type="entry name" value="LARGE RIBOSOMAL SUBUNIT PROTEIN UL10"/>
    <property type="match status" value="1"/>
</dbReference>
<dbReference type="InterPro" id="IPR040637">
    <property type="entry name" value="Ribosomal_uL10-like_insert"/>
</dbReference>
<comment type="subunit">
    <text evidence="3">P0 forms a pentameric complex by interaction with dimers of P1 and P2.</text>
</comment>
<dbReference type="Gene3D" id="3.30.70.1730">
    <property type="match status" value="1"/>
</dbReference>
<evidence type="ECO:0000313" key="10">
    <source>
        <dbReference type="RefSeq" id="XP_022964942.1"/>
    </source>
</evidence>
<dbReference type="RefSeq" id="XP_022964942.1">
    <property type="nucleotide sequence ID" value="XM_023109174.1"/>
</dbReference>
<dbReference type="Pfam" id="PF00428">
    <property type="entry name" value="Ribosomal_60s"/>
    <property type="match status" value="1"/>
</dbReference>
<dbReference type="GO" id="GO:0022625">
    <property type="term" value="C:cytosolic large ribosomal subunit"/>
    <property type="evidence" value="ECO:0007669"/>
    <property type="project" value="TreeGrafter"/>
</dbReference>
<feature type="region of interest" description="Disordered" evidence="7">
    <location>
        <begin position="282"/>
        <end position="322"/>
    </location>
</feature>
<protein>
    <recommendedName>
        <fullName evidence="6">60S acidic ribosomal protein P0</fullName>
    </recommendedName>
</protein>
<dbReference type="GO" id="GO:0002181">
    <property type="term" value="P:cytoplasmic translation"/>
    <property type="evidence" value="ECO:0007669"/>
    <property type="project" value="TreeGrafter"/>
</dbReference>
<keyword evidence="5 6" id="KW-0687">Ribonucleoprotein</keyword>
<evidence type="ECO:0000313" key="9">
    <source>
        <dbReference type="Proteomes" id="UP000504609"/>
    </source>
</evidence>
<dbReference type="Proteomes" id="UP000504609">
    <property type="component" value="Unplaced"/>
</dbReference>
<dbReference type="GO" id="GO:0003735">
    <property type="term" value="F:structural constituent of ribosome"/>
    <property type="evidence" value="ECO:0007669"/>
    <property type="project" value="TreeGrafter"/>
</dbReference>
<evidence type="ECO:0000256" key="1">
    <source>
        <dbReference type="ARBA" id="ARBA00002200"/>
    </source>
</evidence>
<comment type="similarity">
    <text evidence="2 6">Belongs to the universal ribosomal protein uL10 family.</text>
</comment>
<dbReference type="Pfam" id="PF00466">
    <property type="entry name" value="Ribosomal_L10"/>
    <property type="match status" value="1"/>
</dbReference>
<dbReference type="InterPro" id="IPR030670">
    <property type="entry name" value="uL10_eukaryotes"/>
</dbReference>
<evidence type="ECO:0000256" key="3">
    <source>
        <dbReference type="ARBA" id="ARBA00011521"/>
    </source>
</evidence>
<dbReference type="AlphaFoldDB" id="A0A6J1HJ11"/>
<evidence type="ECO:0000256" key="7">
    <source>
        <dbReference type="SAM" id="MobiDB-lite"/>
    </source>
</evidence>
<feature type="domain" description="Large ribosomal subunit protein uL10-like insertion" evidence="8">
    <location>
        <begin position="114"/>
        <end position="183"/>
    </location>
</feature>
<keyword evidence="9" id="KW-1185">Reference proteome</keyword>
<accession>A0A6J1HJ11</accession>
<dbReference type="InterPro" id="IPR043141">
    <property type="entry name" value="Ribosomal_uL10-like_sf"/>
</dbReference>
<dbReference type="PANTHER" id="PTHR45699">
    <property type="entry name" value="60S ACIDIC RIBOSOMAL PROTEIN P0"/>
    <property type="match status" value="1"/>
</dbReference>
<organism evidence="9 10">
    <name type="scientific">Cucurbita moschata</name>
    <name type="common">Winter crookneck squash</name>
    <name type="synonym">Cucurbita pepo var. moschata</name>
    <dbReference type="NCBI Taxonomy" id="3662"/>
    <lineage>
        <taxon>Eukaryota</taxon>
        <taxon>Viridiplantae</taxon>
        <taxon>Streptophyta</taxon>
        <taxon>Embryophyta</taxon>
        <taxon>Tracheophyta</taxon>
        <taxon>Spermatophyta</taxon>
        <taxon>Magnoliopsida</taxon>
        <taxon>eudicotyledons</taxon>
        <taxon>Gunneridae</taxon>
        <taxon>Pentapetalae</taxon>
        <taxon>rosids</taxon>
        <taxon>fabids</taxon>
        <taxon>Cucurbitales</taxon>
        <taxon>Cucurbitaceae</taxon>
        <taxon>Cucurbiteae</taxon>
        <taxon>Cucurbita</taxon>
    </lineage>
</organism>
<dbReference type="FunFam" id="3.90.105.20:FF:000001">
    <property type="entry name" value="60S acidic ribosomal protein P0"/>
    <property type="match status" value="1"/>
</dbReference>
<feature type="compositionally biased region" description="Low complexity" evidence="7">
    <location>
        <begin position="282"/>
        <end position="299"/>
    </location>
</feature>
<sequence length="322" mass="34348">MVVKPTRAQKKTQYDKKLCRLLEEYSHVLIVGADNVGSNQLQSIRKGLRGDSIILMGKNTMMKRSIRIHSEKTGNSAVMNLLPQLVGNVGLIFTKGDLKEVKEEVAKYKVGAPARVGLIAPIDVIVPPGNTGLDPSQTSFFQVLNIPTKINKGTVEIITPVELIKKGDKVGSSEAALLSKLGIRPFSYGLIVVSVYDNGSVFDPEVLDLTEEDLLEKFLSGVSMVASLSLAVSFPTLAAAPHMLINAYKNLLAVAVATEYSFPQADEVKEFLKDPSKFAAAAAPAAGDESGGASAAAAPAEEEKAAEPEEESDGDMIMGLFD</sequence>
<comment type="function">
    <text evidence="1 6">Ribosomal protein P0 is the functional equivalent of E.coli protein L10.</text>
</comment>